<feature type="transmembrane region" description="Helical" evidence="7">
    <location>
        <begin position="184"/>
        <end position="201"/>
    </location>
</feature>
<feature type="transmembrane region" description="Helical" evidence="7">
    <location>
        <begin position="134"/>
        <end position="153"/>
    </location>
</feature>
<protein>
    <submittedName>
        <fullName evidence="8">Branched-chain amino acid ABC transporter permease</fullName>
    </submittedName>
</protein>
<comment type="caution">
    <text evidence="8">The sequence shown here is derived from an EMBL/GenBank/DDBJ whole genome shotgun (WGS) entry which is preliminary data.</text>
</comment>
<dbReference type="GO" id="GO:0015658">
    <property type="term" value="F:branched-chain amino acid transmembrane transporter activity"/>
    <property type="evidence" value="ECO:0007669"/>
    <property type="project" value="InterPro"/>
</dbReference>
<evidence type="ECO:0000256" key="5">
    <source>
        <dbReference type="ARBA" id="ARBA00023136"/>
    </source>
</evidence>
<keyword evidence="2" id="KW-1003">Cell membrane</keyword>
<feature type="transmembrane region" description="Helical" evidence="7">
    <location>
        <begin position="327"/>
        <end position="356"/>
    </location>
</feature>
<keyword evidence="3 7" id="KW-0812">Transmembrane</keyword>
<dbReference type="AlphaFoldDB" id="A0A2W5MEV5"/>
<feature type="region of interest" description="Disordered" evidence="6">
    <location>
        <begin position="1"/>
        <end position="67"/>
    </location>
</feature>
<evidence type="ECO:0000256" key="1">
    <source>
        <dbReference type="ARBA" id="ARBA00004651"/>
    </source>
</evidence>
<feature type="transmembrane region" description="Helical" evidence="7">
    <location>
        <begin position="101"/>
        <end position="122"/>
    </location>
</feature>
<evidence type="ECO:0000256" key="3">
    <source>
        <dbReference type="ARBA" id="ARBA00022692"/>
    </source>
</evidence>
<feature type="transmembrane region" description="Helical" evidence="7">
    <location>
        <begin position="294"/>
        <end position="315"/>
    </location>
</feature>
<feature type="transmembrane region" description="Helical" evidence="7">
    <location>
        <begin position="159"/>
        <end position="177"/>
    </location>
</feature>
<dbReference type="Proteomes" id="UP000249577">
    <property type="component" value="Unassembled WGS sequence"/>
</dbReference>
<feature type="compositionally biased region" description="Basic residues" evidence="6">
    <location>
        <begin position="1"/>
        <end position="17"/>
    </location>
</feature>
<proteinExistence type="predicted"/>
<keyword evidence="5 7" id="KW-0472">Membrane</keyword>
<feature type="transmembrane region" description="Helical" evidence="7">
    <location>
        <begin position="243"/>
        <end position="266"/>
    </location>
</feature>
<keyword evidence="4 7" id="KW-1133">Transmembrane helix</keyword>
<evidence type="ECO:0000256" key="4">
    <source>
        <dbReference type="ARBA" id="ARBA00022989"/>
    </source>
</evidence>
<feature type="transmembrane region" description="Helical" evidence="7">
    <location>
        <begin position="75"/>
        <end position="95"/>
    </location>
</feature>
<dbReference type="EMBL" id="QFPN01000004">
    <property type="protein sequence ID" value="PZQ16003.1"/>
    <property type="molecule type" value="Genomic_DNA"/>
</dbReference>
<dbReference type="InterPro" id="IPR043428">
    <property type="entry name" value="LivM-like"/>
</dbReference>
<evidence type="ECO:0000313" key="9">
    <source>
        <dbReference type="Proteomes" id="UP000249577"/>
    </source>
</evidence>
<name>A0A2W5MEV5_ANCNO</name>
<dbReference type="PANTHER" id="PTHR30482:SF20">
    <property type="entry name" value="HIGH-AFFINITY BRANCHED-CHAIN AMINO ACID TRANSPORT SYSTEM PERMEASE PROTEIN LIVM"/>
    <property type="match status" value="1"/>
</dbReference>
<feature type="transmembrane region" description="Helical" evidence="7">
    <location>
        <begin position="368"/>
        <end position="387"/>
    </location>
</feature>
<dbReference type="GO" id="GO:0005886">
    <property type="term" value="C:plasma membrane"/>
    <property type="evidence" value="ECO:0007669"/>
    <property type="project" value="UniProtKB-SubCell"/>
</dbReference>
<dbReference type="Pfam" id="PF02653">
    <property type="entry name" value="BPD_transp_2"/>
    <property type="match status" value="1"/>
</dbReference>
<evidence type="ECO:0000256" key="6">
    <source>
        <dbReference type="SAM" id="MobiDB-lite"/>
    </source>
</evidence>
<sequence length="417" mass="44373">MHRRRPRQHPGLSRRRLPALLPRDRRPIRIWPEVGAARASGRSHRDPHRPTQRPVRPRSGEPPLMSSASLSARRGVGRDLCVGAAVFAALAIVPFTGMSNYVLAQATLCLLWCAVVTQWNLVLGVAGILSIGNMAMFAAGGYAVALSGIYFGASPWATLPLAAVAGLVVSLIIGALTLRLRGPYVVVLTLAVAMVMYQLIVTDVGCFRQSLGVCYSFSGGARGLTRYGDFGLAKLIGYGAVPIGHYFIAFATLLVGTAFAIVVVHSPYGRAFQAMRDNETAAACRGLSVAKYQLIIFAAAGFFTGLAGGAYAGIMRTFGPNILELPTLLFLLSMMIVGGRGAIWGPLLGAITVTFVDEAMRDVAQWRNTGVALVLIAILIFMPNGLAGQLNDLIARWMTRRKVSAPEPSASPAAEAV</sequence>
<gene>
    <name evidence="8" type="ORF">DI565_09345</name>
</gene>
<dbReference type="PANTHER" id="PTHR30482">
    <property type="entry name" value="HIGH-AFFINITY BRANCHED-CHAIN AMINO ACID TRANSPORT SYSTEM PERMEASE"/>
    <property type="match status" value="1"/>
</dbReference>
<organism evidence="8 9">
    <name type="scientific">Ancylobacter novellus</name>
    <name type="common">Thiobacillus novellus</name>
    <dbReference type="NCBI Taxonomy" id="921"/>
    <lineage>
        <taxon>Bacteria</taxon>
        <taxon>Pseudomonadati</taxon>
        <taxon>Pseudomonadota</taxon>
        <taxon>Alphaproteobacteria</taxon>
        <taxon>Hyphomicrobiales</taxon>
        <taxon>Xanthobacteraceae</taxon>
        <taxon>Ancylobacter</taxon>
    </lineage>
</organism>
<reference evidence="8 9" key="1">
    <citation type="submission" date="2017-08" db="EMBL/GenBank/DDBJ databases">
        <title>Infants hospitalized years apart are colonized by the same room-sourced microbial strains.</title>
        <authorList>
            <person name="Brooks B."/>
            <person name="Olm M.R."/>
            <person name="Firek B.A."/>
            <person name="Baker R."/>
            <person name="Thomas B.C."/>
            <person name="Morowitz M.J."/>
            <person name="Banfield J.F."/>
        </authorList>
    </citation>
    <scope>NUCLEOTIDE SEQUENCE [LARGE SCALE GENOMIC DNA]</scope>
    <source>
        <strain evidence="8">S2_005_003_R2_43</strain>
    </source>
</reference>
<evidence type="ECO:0000256" key="7">
    <source>
        <dbReference type="SAM" id="Phobius"/>
    </source>
</evidence>
<dbReference type="InterPro" id="IPR001851">
    <property type="entry name" value="ABC_transp_permease"/>
</dbReference>
<evidence type="ECO:0000313" key="8">
    <source>
        <dbReference type="EMBL" id="PZQ16003.1"/>
    </source>
</evidence>
<accession>A0A2W5MEV5</accession>
<dbReference type="CDD" id="cd06581">
    <property type="entry name" value="TM_PBP1_LivM_like"/>
    <property type="match status" value="1"/>
</dbReference>
<comment type="subcellular location">
    <subcellularLocation>
        <location evidence="1">Cell membrane</location>
        <topology evidence="1">Multi-pass membrane protein</topology>
    </subcellularLocation>
</comment>
<evidence type="ECO:0000256" key="2">
    <source>
        <dbReference type="ARBA" id="ARBA00022475"/>
    </source>
</evidence>
<feature type="compositionally biased region" description="Basic residues" evidence="6">
    <location>
        <begin position="41"/>
        <end position="51"/>
    </location>
</feature>